<dbReference type="InterPro" id="IPR012964">
    <property type="entry name" value="DUF1702"/>
</dbReference>
<reference evidence="1 2" key="1">
    <citation type="submission" date="2019-03" db="EMBL/GenBank/DDBJ databases">
        <title>Draft genome sequences of novel Actinobacteria.</title>
        <authorList>
            <person name="Sahin N."/>
            <person name="Ay H."/>
            <person name="Saygin H."/>
        </authorList>
    </citation>
    <scope>NUCLEOTIDE SEQUENCE [LARGE SCALE GENOMIC DNA]</scope>
    <source>
        <strain evidence="1 2">DSM 45941</strain>
    </source>
</reference>
<dbReference type="RefSeq" id="WP_132197924.1">
    <property type="nucleotide sequence ID" value="NZ_SMKY01000053.1"/>
</dbReference>
<evidence type="ECO:0000313" key="2">
    <source>
        <dbReference type="Proteomes" id="UP000295578"/>
    </source>
</evidence>
<name>A0A4V6PEW5_9ACTN</name>
<gene>
    <name evidence="1" type="ORF">E1293_14625</name>
</gene>
<dbReference type="Pfam" id="PF08012">
    <property type="entry name" value="DUF1702"/>
    <property type="match status" value="1"/>
</dbReference>
<organism evidence="1 2">
    <name type="scientific">Actinomadura darangshiensis</name>
    <dbReference type="NCBI Taxonomy" id="705336"/>
    <lineage>
        <taxon>Bacteria</taxon>
        <taxon>Bacillati</taxon>
        <taxon>Actinomycetota</taxon>
        <taxon>Actinomycetes</taxon>
        <taxon>Streptosporangiales</taxon>
        <taxon>Thermomonosporaceae</taxon>
        <taxon>Actinomadura</taxon>
    </lineage>
</organism>
<protein>
    <submittedName>
        <fullName evidence="1">DUF1702 family protein</fullName>
    </submittedName>
</protein>
<keyword evidence="2" id="KW-1185">Reference proteome</keyword>
<comment type="caution">
    <text evidence="1">The sequence shown here is derived from an EMBL/GenBank/DDBJ whole genome shotgun (WGS) entry which is preliminary data.</text>
</comment>
<evidence type="ECO:0000313" key="1">
    <source>
        <dbReference type="EMBL" id="TDD83507.1"/>
    </source>
</evidence>
<proteinExistence type="predicted"/>
<sequence>MNGSLRRLRSRILTPSISATKMSVRGFRVKDYESQAVLETIGRTFLTGYAAATRVPSMGEVAAELADVPTRFRGFAYEGAAMGLAMLDGLPGGGKRRVAEFLDGAGRDHVYMVYVGVGWAAARLPGFRRSRLAAPDPLLRWLALDGYGFHQAYFRTGRYVDGQAVDPVSWPVYRAPYAGRAVDQGIGRALWFVCGTDPRLVADRIEAFAEDRRGDLYSGAGLAAGYAGGADEKELRVLRERAGRYRPQLAQGCAFAAEARLRAELLVPHVELATEVLCSTTPQEAARVCTERMPARPADSAADARAEVPAYEAWRRDVAAALVPGQD</sequence>
<accession>A0A4V6PEW5</accession>
<dbReference type="Proteomes" id="UP000295578">
    <property type="component" value="Unassembled WGS sequence"/>
</dbReference>
<dbReference type="OrthoDB" id="2530105at2"/>
<dbReference type="EMBL" id="SMKY01000053">
    <property type="protein sequence ID" value="TDD83507.1"/>
    <property type="molecule type" value="Genomic_DNA"/>
</dbReference>
<dbReference type="AlphaFoldDB" id="A0A4V6PEW5"/>